<dbReference type="AlphaFoldDB" id="A0A915IK32"/>
<dbReference type="WBParaSite" id="nRc.2.0.1.t13752-RA">
    <property type="protein sequence ID" value="nRc.2.0.1.t13752-RA"/>
    <property type="gene ID" value="nRc.2.0.1.g13752"/>
</dbReference>
<keyword evidence="1" id="KW-1185">Reference proteome</keyword>
<evidence type="ECO:0000313" key="1">
    <source>
        <dbReference type="Proteomes" id="UP000887565"/>
    </source>
</evidence>
<sequence>MRKNFKLPALLLCQRSAASRWSFIVNGCEITATGCDVVAGTNAEVNVIGTGTFCIVDDDENP</sequence>
<accession>A0A915IK32</accession>
<protein>
    <submittedName>
        <fullName evidence="2">Uncharacterized protein</fullName>
    </submittedName>
</protein>
<name>A0A915IK32_ROMCU</name>
<reference evidence="2" key="1">
    <citation type="submission" date="2022-11" db="UniProtKB">
        <authorList>
            <consortium name="WormBaseParasite"/>
        </authorList>
    </citation>
    <scope>IDENTIFICATION</scope>
</reference>
<organism evidence="1 2">
    <name type="scientific">Romanomermis culicivorax</name>
    <name type="common">Nematode worm</name>
    <dbReference type="NCBI Taxonomy" id="13658"/>
    <lineage>
        <taxon>Eukaryota</taxon>
        <taxon>Metazoa</taxon>
        <taxon>Ecdysozoa</taxon>
        <taxon>Nematoda</taxon>
        <taxon>Enoplea</taxon>
        <taxon>Dorylaimia</taxon>
        <taxon>Mermithida</taxon>
        <taxon>Mermithoidea</taxon>
        <taxon>Mermithidae</taxon>
        <taxon>Romanomermis</taxon>
    </lineage>
</organism>
<proteinExistence type="predicted"/>
<evidence type="ECO:0000313" key="2">
    <source>
        <dbReference type="WBParaSite" id="nRc.2.0.1.t13752-RA"/>
    </source>
</evidence>
<dbReference type="Proteomes" id="UP000887565">
    <property type="component" value="Unplaced"/>
</dbReference>